<organism evidence="4 5">
    <name type="scientific">Polarella glacialis</name>
    <name type="common">Dinoflagellate</name>
    <dbReference type="NCBI Taxonomy" id="89957"/>
    <lineage>
        <taxon>Eukaryota</taxon>
        <taxon>Sar</taxon>
        <taxon>Alveolata</taxon>
        <taxon>Dinophyceae</taxon>
        <taxon>Suessiales</taxon>
        <taxon>Suessiaceae</taxon>
        <taxon>Polarella</taxon>
    </lineage>
</organism>
<evidence type="ECO:0000313" key="5">
    <source>
        <dbReference type="Proteomes" id="UP000626109"/>
    </source>
</evidence>
<dbReference type="AlphaFoldDB" id="A0A813K5D4"/>
<evidence type="ECO:0000313" key="4">
    <source>
        <dbReference type="EMBL" id="CAE8695241.1"/>
    </source>
</evidence>
<reference evidence="4" key="1">
    <citation type="submission" date="2021-02" db="EMBL/GenBank/DDBJ databases">
        <authorList>
            <person name="Dougan E. K."/>
            <person name="Rhodes N."/>
            <person name="Thang M."/>
            <person name="Chan C."/>
        </authorList>
    </citation>
    <scope>NUCLEOTIDE SEQUENCE</scope>
</reference>
<proteinExistence type="predicted"/>
<keyword evidence="2" id="KW-0732">Signal</keyword>
<evidence type="ECO:0000256" key="2">
    <source>
        <dbReference type="SAM" id="SignalP"/>
    </source>
</evidence>
<dbReference type="EMBL" id="CAJNNW010028223">
    <property type="protein sequence ID" value="CAE8695241.1"/>
    <property type="molecule type" value="Genomic_DNA"/>
</dbReference>
<protein>
    <submittedName>
        <fullName evidence="4">Uncharacterized protein</fullName>
    </submittedName>
</protein>
<evidence type="ECO:0000313" key="6">
    <source>
        <dbReference type="Proteomes" id="UP000654075"/>
    </source>
</evidence>
<gene>
    <name evidence="3" type="ORF">PGLA1383_LOCUS6668</name>
    <name evidence="4" type="ORF">PGLA2088_LOCUS29247</name>
</gene>
<dbReference type="Proteomes" id="UP000654075">
    <property type="component" value="Unassembled WGS sequence"/>
</dbReference>
<keyword evidence="6" id="KW-1185">Reference proteome</keyword>
<dbReference type="Proteomes" id="UP000626109">
    <property type="component" value="Unassembled WGS sequence"/>
</dbReference>
<feature type="region of interest" description="Disordered" evidence="1">
    <location>
        <begin position="46"/>
        <end position="90"/>
    </location>
</feature>
<feature type="chain" id="PRO_5036222207" evidence="2">
    <location>
        <begin position="18"/>
        <end position="114"/>
    </location>
</feature>
<sequence>MASGLGMLAVLLAAVHGQQCEPSVEQPASSHGKCLLQKREVLLGVTPSRPETPANFQAKQPNNNNHNNHNNNNNNKNSNNNNNKHIGLVMDPAELFQGYVKRQRGHHSMTDSGS</sequence>
<feature type="non-terminal residue" evidence="4">
    <location>
        <position position="114"/>
    </location>
</feature>
<feature type="signal peptide" evidence="2">
    <location>
        <begin position="1"/>
        <end position="17"/>
    </location>
</feature>
<evidence type="ECO:0000313" key="3">
    <source>
        <dbReference type="EMBL" id="CAE8587841.1"/>
    </source>
</evidence>
<accession>A0A813K5D4</accession>
<comment type="caution">
    <text evidence="4">The sequence shown here is derived from an EMBL/GenBank/DDBJ whole genome shotgun (WGS) entry which is preliminary data.</text>
</comment>
<evidence type="ECO:0000256" key="1">
    <source>
        <dbReference type="SAM" id="MobiDB-lite"/>
    </source>
</evidence>
<name>A0A813K5D4_POLGL</name>
<feature type="compositionally biased region" description="Low complexity" evidence="1">
    <location>
        <begin position="62"/>
        <end position="85"/>
    </location>
</feature>
<dbReference type="EMBL" id="CAJNNV010002789">
    <property type="protein sequence ID" value="CAE8587841.1"/>
    <property type="molecule type" value="Genomic_DNA"/>
</dbReference>